<dbReference type="EMBL" id="PGGS01000025">
    <property type="protein sequence ID" value="PNH11626.1"/>
    <property type="molecule type" value="Genomic_DNA"/>
</dbReference>
<accession>A0A2J8AGJ8</accession>
<feature type="transmembrane region" description="Helical" evidence="1">
    <location>
        <begin position="56"/>
        <end position="75"/>
    </location>
</feature>
<feature type="transmembrane region" description="Helical" evidence="1">
    <location>
        <begin position="25"/>
        <end position="44"/>
    </location>
</feature>
<proteinExistence type="predicted"/>
<keyword evidence="1" id="KW-0472">Membrane</keyword>
<name>A0A2J8AGJ8_9CHLO</name>
<comment type="caution">
    <text evidence="2">The sequence shown here is derived from an EMBL/GenBank/DDBJ whole genome shotgun (WGS) entry which is preliminary data.</text>
</comment>
<keyword evidence="3" id="KW-1185">Reference proteome</keyword>
<evidence type="ECO:0000313" key="2">
    <source>
        <dbReference type="EMBL" id="PNH11626.1"/>
    </source>
</evidence>
<evidence type="ECO:0000313" key="3">
    <source>
        <dbReference type="Proteomes" id="UP000236333"/>
    </source>
</evidence>
<organism evidence="2 3">
    <name type="scientific">Tetrabaena socialis</name>
    <dbReference type="NCBI Taxonomy" id="47790"/>
    <lineage>
        <taxon>Eukaryota</taxon>
        <taxon>Viridiplantae</taxon>
        <taxon>Chlorophyta</taxon>
        <taxon>core chlorophytes</taxon>
        <taxon>Chlorophyceae</taxon>
        <taxon>CS clade</taxon>
        <taxon>Chlamydomonadales</taxon>
        <taxon>Tetrabaenaceae</taxon>
        <taxon>Tetrabaena</taxon>
    </lineage>
</organism>
<dbReference type="OrthoDB" id="545322at2759"/>
<protein>
    <submittedName>
        <fullName evidence="2">Uncharacterized protein</fullName>
    </submittedName>
</protein>
<evidence type="ECO:0000256" key="1">
    <source>
        <dbReference type="SAM" id="Phobius"/>
    </source>
</evidence>
<reference evidence="2 3" key="1">
    <citation type="journal article" date="2017" name="Mol. Biol. Evol.">
        <title>The 4-celled Tetrabaena socialis nuclear genome reveals the essential components for genetic control of cell number at the origin of multicellularity in the volvocine lineage.</title>
        <authorList>
            <person name="Featherston J."/>
            <person name="Arakaki Y."/>
            <person name="Hanschen E.R."/>
            <person name="Ferris P.J."/>
            <person name="Michod R.E."/>
            <person name="Olson B.J.S.C."/>
            <person name="Nozaki H."/>
            <person name="Durand P.M."/>
        </authorList>
    </citation>
    <scope>NUCLEOTIDE SEQUENCE [LARGE SCALE GENOMIC DNA]</scope>
    <source>
        <strain evidence="2 3">NIES-571</strain>
    </source>
</reference>
<dbReference type="AlphaFoldDB" id="A0A2J8AGJ8"/>
<keyword evidence="1" id="KW-0812">Transmembrane</keyword>
<keyword evidence="1" id="KW-1133">Transmembrane helix</keyword>
<dbReference type="Proteomes" id="UP000236333">
    <property type="component" value="Unassembled WGS sequence"/>
</dbReference>
<sequence>MDLVFVLVFLFRLRGHVLSPANASPLAAFPLGVLLLLLQPLLPGRQWARLVLAYRLPRYLCYMASKGLVAFGGFPAPPGVWAYASGSGLLLAEGLILPASALLPPVTAIVANAALQSFTGCMLLRLGAHLLLR</sequence>
<gene>
    <name evidence="2" type="ORF">TSOC_001491</name>
</gene>
<feature type="transmembrane region" description="Helical" evidence="1">
    <location>
        <begin position="95"/>
        <end position="115"/>
    </location>
</feature>